<dbReference type="InterPro" id="IPR000276">
    <property type="entry name" value="GPCR_Rhodpsn"/>
</dbReference>
<feature type="transmembrane region" description="Helical" evidence="9">
    <location>
        <begin position="6"/>
        <end position="28"/>
    </location>
</feature>
<dbReference type="EMBL" id="CAWYQH010000068">
    <property type="protein sequence ID" value="CAK8679992.1"/>
    <property type="molecule type" value="Genomic_DNA"/>
</dbReference>
<keyword evidence="7 8" id="KW-0807">Transducer</keyword>
<keyword evidence="5 9" id="KW-0472">Membrane</keyword>
<evidence type="ECO:0000256" key="1">
    <source>
        <dbReference type="ARBA" id="ARBA00004141"/>
    </source>
</evidence>
<evidence type="ECO:0000259" key="10">
    <source>
        <dbReference type="PROSITE" id="PS50262"/>
    </source>
</evidence>
<keyword evidence="3 9" id="KW-1133">Transmembrane helix</keyword>
<dbReference type="InterPro" id="IPR017452">
    <property type="entry name" value="GPCR_Rhodpsn_7TM"/>
</dbReference>
<organism evidence="11 12">
    <name type="scientific">Clavelina lepadiformis</name>
    <name type="common">Light-bulb sea squirt</name>
    <name type="synonym">Ascidia lepadiformis</name>
    <dbReference type="NCBI Taxonomy" id="159417"/>
    <lineage>
        <taxon>Eukaryota</taxon>
        <taxon>Metazoa</taxon>
        <taxon>Chordata</taxon>
        <taxon>Tunicata</taxon>
        <taxon>Ascidiacea</taxon>
        <taxon>Aplousobranchia</taxon>
        <taxon>Clavelinidae</taxon>
        <taxon>Clavelina</taxon>
    </lineage>
</organism>
<feature type="transmembrane region" description="Helical" evidence="9">
    <location>
        <begin position="40"/>
        <end position="64"/>
    </location>
</feature>
<evidence type="ECO:0000256" key="9">
    <source>
        <dbReference type="SAM" id="Phobius"/>
    </source>
</evidence>
<evidence type="ECO:0000256" key="4">
    <source>
        <dbReference type="ARBA" id="ARBA00023040"/>
    </source>
</evidence>
<dbReference type="Pfam" id="PF00001">
    <property type="entry name" value="7tm_1"/>
    <property type="match status" value="1"/>
</dbReference>
<feature type="transmembrane region" description="Helical" evidence="9">
    <location>
        <begin position="84"/>
        <end position="106"/>
    </location>
</feature>
<protein>
    <recommendedName>
        <fullName evidence="10">G-protein coupled receptors family 1 profile domain-containing protein</fullName>
    </recommendedName>
</protein>
<keyword evidence="12" id="KW-1185">Reference proteome</keyword>
<keyword evidence="2 8" id="KW-0812">Transmembrane</keyword>
<evidence type="ECO:0000256" key="3">
    <source>
        <dbReference type="ARBA" id="ARBA00022989"/>
    </source>
</evidence>
<dbReference type="InterPro" id="IPR000496">
    <property type="entry name" value="Brdyknn_rcpt"/>
</dbReference>
<dbReference type="InterPro" id="IPR050119">
    <property type="entry name" value="CCR1-9-like"/>
</dbReference>
<comment type="subcellular location">
    <subcellularLocation>
        <location evidence="1">Membrane</location>
        <topology evidence="1">Multi-pass membrane protein</topology>
    </subcellularLocation>
</comment>
<name>A0ABP0FK18_CLALP</name>
<evidence type="ECO:0000256" key="2">
    <source>
        <dbReference type="ARBA" id="ARBA00022692"/>
    </source>
</evidence>
<dbReference type="Gene3D" id="1.20.1070.10">
    <property type="entry name" value="Rhodopsin 7-helix transmembrane proteins"/>
    <property type="match status" value="1"/>
</dbReference>
<evidence type="ECO:0000313" key="11">
    <source>
        <dbReference type="EMBL" id="CAK8679992.1"/>
    </source>
</evidence>
<comment type="similarity">
    <text evidence="8">Belongs to the G-protein coupled receptor 1 family.</text>
</comment>
<reference evidence="11 12" key="1">
    <citation type="submission" date="2024-02" db="EMBL/GenBank/DDBJ databases">
        <authorList>
            <person name="Daric V."/>
            <person name="Darras S."/>
        </authorList>
    </citation>
    <scope>NUCLEOTIDE SEQUENCE [LARGE SCALE GENOMIC DNA]</scope>
</reference>
<keyword evidence="4 8" id="KW-0297">G-protein coupled receptor</keyword>
<dbReference type="PANTHER" id="PTHR10489:SF932">
    <property type="entry name" value="G-PROTEIN COUPLED RECEPTORS FAMILY 1 PROFILE DOMAIN-CONTAINING PROTEIN"/>
    <property type="match status" value="1"/>
</dbReference>
<evidence type="ECO:0000256" key="8">
    <source>
        <dbReference type="RuleBase" id="RU000688"/>
    </source>
</evidence>
<gene>
    <name evidence="11" type="ORF">CVLEPA_LOCUS10227</name>
</gene>
<feature type="domain" description="G-protein coupled receptors family 1 profile" evidence="10">
    <location>
        <begin position="19"/>
        <end position="140"/>
    </location>
</feature>
<evidence type="ECO:0000256" key="6">
    <source>
        <dbReference type="ARBA" id="ARBA00023170"/>
    </source>
</evidence>
<dbReference type="Proteomes" id="UP001642483">
    <property type="component" value="Unassembled WGS sequence"/>
</dbReference>
<proteinExistence type="inferred from homology"/>
<dbReference type="PANTHER" id="PTHR10489">
    <property type="entry name" value="CELL ADHESION MOLECULE"/>
    <property type="match status" value="1"/>
</dbReference>
<comment type="caution">
    <text evidence="11">The sequence shown here is derived from an EMBL/GenBank/DDBJ whole genome shotgun (WGS) entry which is preliminary data.</text>
</comment>
<dbReference type="PRINTS" id="PR00237">
    <property type="entry name" value="GPCRRHODOPSN"/>
</dbReference>
<keyword evidence="6 8" id="KW-0675">Receptor</keyword>
<feature type="transmembrane region" description="Helical" evidence="9">
    <location>
        <begin position="118"/>
        <end position="140"/>
    </location>
</feature>
<dbReference type="PRINTS" id="PR00425">
    <property type="entry name" value="BRADYKININR"/>
</dbReference>
<dbReference type="PROSITE" id="PS00237">
    <property type="entry name" value="G_PROTEIN_RECEP_F1_1"/>
    <property type="match status" value="1"/>
</dbReference>
<sequence>MMTAIAIILFCIFTVGFTGNSIILLVLLRNRRDWQSCTIFLFNLAVADTVFLLSVPFWGLYYLHGLNWQFGEISCKLMSGITSVNMYGSIFFLTAMSIDRWAAVVHPHTLGLKRTRKIMICTCYGLWIAAGILSVPRYVFQVIKTITIKNVSLNITSVGLPLTDNLATVPNSMVSSKTTTTQWSGSPQSVTQCILAVPEAYSMSVHLVVQFKVFSEKDFRSDLSLHHLSRLGQQLPQPIAVWIFQQNIASEFQTMLTEGNVATGQQGSATESGDDEANQFQPHLSLIGIN</sequence>
<accession>A0ABP0FK18</accession>
<evidence type="ECO:0000256" key="7">
    <source>
        <dbReference type="ARBA" id="ARBA00023224"/>
    </source>
</evidence>
<evidence type="ECO:0000313" key="12">
    <source>
        <dbReference type="Proteomes" id="UP001642483"/>
    </source>
</evidence>
<dbReference type="SUPFAM" id="SSF81321">
    <property type="entry name" value="Family A G protein-coupled receptor-like"/>
    <property type="match status" value="1"/>
</dbReference>
<dbReference type="PROSITE" id="PS50262">
    <property type="entry name" value="G_PROTEIN_RECEP_F1_2"/>
    <property type="match status" value="1"/>
</dbReference>
<evidence type="ECO:0000256" key="5">
    <source>
        <dbReference type="ARBA" id="ARBA00023136"/>
    </source>
</evidence>